<accession>A0ABD3ILK2</accession>
<dbReference type="AlphaFoldDB" id="A0ABD3ILK2"/>
<evidence type="ECO:0000256" key="1">
    <source>
        <dbReference type="SAM" id="MobiDB-lite"/>
    </source>
</evidence>
<evidence type="ECO:0000313" key="2">
    <source>
        <dbReference type="EMBL" id="KAL3714244.1"/>
    </source>
</evidence>
<feature type="compositionally biased region" description="Polar residues" evidence="1">
    <location>
        <begin position="113"/>
        <end position="124"/>
    </location>
</feature>
<dbReference type="Proteomes" id="UP001634007">
    <property type="component" value="Unassembled WGS sequence"/>
</dbReference>
<name>A0ABD3ILK2_EUCGL</name>
<feature type="compositionally biased region" description="Acidic residues" evidence="1">
    <location>
        <begin position="163"/>
        <end position="173"/>
    </location>
</feature>
<evidence type="ECO:0000313" key="3">
    <source>
        <dbReference type="Proteomes" id="UP001634007"/>
    </source>
</evidence>
<feature type="region of interest" description="Disordered" evidence="1">
    <location>
        <begin position="88"/>
        <end position="173"/>
    </location>
</feature>
<gene>
    <name evidence="2" type="ORF">ACJRO7_006217</name>
</gene>
<sequence length="173" mass="18632">MASFLLPLPPGMLIEDAVLQVQVLHAGSEEGTGLLIGSAQLRLHDVLEDDVGRKRAYRLALQLWEPSSRPQGTVAIELAVREMGYFVPPTANVVPPPPPSPGQEEGNEGKSRGSVSPSSDNSKATEVPYNVFSDEAPRTFEEASETSSEDKDEDGDTVMNDVAPEDDDNDDNN</sequence>
<dbReference type="EMBL" id="JBJKBG010000011">
    <property type="protein sequence ID" value="KAL3714244.1"/>
    <property type="molecule type" value="Genomic_DNA"/>
</dbReference>
<organism evidence="2 3">
    <name type="scientific">Eucalyptus globulus</name>
    <name type="common">Tasmanian blue gum</name>
    <dbReference type="NCBI Taxonomy" id="34317"/>
    <lineage>
        <taxon>Eukaryota</taxon>
        <taxon>Viridiplantae</taxon>
        <taxon>Streptophyta</taxon>
        <taxon>Embryophyta</taxon>
        <taxon>Tracheophyta</taxon>
        <taxon>Spermatophyta</taxon>
        <taxon>Magnoliopsida</taxon>
        <taxon>eudicotyledons</taxon>
        <taxon>Gunneridae</taxon>
        <taxon>Pentapetalae</taxon>
        <taxon>rosids</taxon>
        <taxon>malvids</taxon>
        <taxon>Myrtales</taxon>
        <taxon>Myrtaceae</taxon>
        <taxon>Myrtoideae</taxon>
        <taxon>Eucalypteae</taxon>
        <taxon>Eucalyptus</taxon>
    </lineage>
</organism>
<comment type="caution">
    <text evidence="2">The sequence shown here is derived from an EMBL/GenBank/DDBJ whole genome shotgun (WGS) entry which is preliminary data.</text>
</comment>
<proteinExistence type="predicted"/>
<keyword evidence="3" id="KW-1185">Reference proteome</keyword>
<reference evidence="2 3" key="1">
    <citation type="submission" date="2024-11" db="EMBL/GenBank/DDBJ databases">
        <title>Chromosome-level genome assembly of Eucalyptus globulus Labill. provides insights into its genome evolution.</title>
        <authorList>
            <person name="Li X."/>
        </authorList>
    </citation>
    <scope>NUCLEOTIDE SEQUENCE [LARGE SCALE GENOMIC DNA]</scope>
    <source>
        <strain evidence="2">CL2024</strain>
        <tissue evidence="2">Fresh tender leaves</tissue>
    </source>
</reference>
<protein>
    <submittedName>
        <fullName evidence="2">Uncharacterized protein</fullName>
    </submittedName>
</protein>